<dbReference type="InterPro" id="IPR007715">
    <property type="entry name" value="Coq4"/>
</dbReference>
<protein>
    <recommendedName>
        <fullName evidence="3">Ubiquinone biosynthesis protein Coq4</fullName>
    </recommendedName>
</protein>
<gene>
    <name evidence="1" type="ORF">GCM10011617_27120</name>
</gene>
<dbReference type="RefSeq" id="WP_189542425.1">
    <property type="nucleotide sequence ID" value="NZ_BMZD01000007.1"/>
</dbReference>
<evidence type="ECO:0000313" key="1">
    <source>
        <dbReference type="EMBL" id="GHA04611.1"/>
    </source>
</evidence>
<dbReference type="Proteomes" id="UP000634139">
    <property type="component" value="Unassembled WGS sequence"/>
</dbReference>
<organism evidence="1 2">
    <name type="scientific">Novosphingobium arvoryzae</name>
    <dbReference type="NCBI Taxonomy" id="1256514"/>
    <lineage>
        <taxon>Bacteria</taxon>
        <taxon>Pseudomonadati</taxon>
        <taxon>Pseudomonadota</taxon>
        <taxon>Alphaproteobacteria</taxon>
        <taxon>Sphingomonadales</taxon>
        <taxon>Sphingomonadaceae</taxon>
        <taxon>Novosphingobium</taxon>
    </lineage>
</organism>
<proteinExistence type="predicted"/>
<comment type="caution">
    <text evidence="1">The sequence shown here is derived from an EMBL/GenBank/DDBJ whole genome shotgun (WGS) entry which is preliminary data.</text>
</comment>
<dbReference type="GO" id="GO:0006744">
    <property type="term" value="P:ubiquinone biosynthetic process"/>
    <property type="evidence" value="ECO:0007669"/>
    <property type="project" value="InterPro"/>
</dbReference>
<evidence type="ECO:0000313" key="2">
    <source>
        <dbReference type="Proteomes" id="UP000634139"/>
    </source>
</evidence>
<reference evidence="1" key="2">
    <citation type="submission" date="2020-09" db="EMBL/GenBank/DDBJ databases">
        <authorList>
            <person name="Sun Q."/>
            <person name="Kim S."/>
        </authorList>
    </citation>
    <scope>NUCLEOTIDE SEQUENCE</scope>
    <source>
        <strain evidence="1">KCTC 32422</strain>
    </source>
</reference>
<dbReference type="AlphaFoldDB" id="A0A918RNP6"/>
<dbReference type="EMBL" id="BMZD01000007">
    <property type="protein sequence ID" value="GHA04611.1"/>
    <property type="molecule type" value="Genomic_DNA"/>
</dbReference>
<dbReference type="Pfam" id="PF05019">
    <property type="entry name" value="Coq4"/>
    <property type="match status" value="1"/>
</dbReference>
<accession>A0A918RNP6</accession>
<reference evidence="1" key="1">
    <citation type="journal article" date="2014" name="Int. J. Syst. Evol. Microbiol.">
        <title>Complete genome sequence of Corynebacterium casei LMG S-19264T (=DSM 44701T), isolated from a smear-ripened cheese.</title>
        <authorList>
            <consortium name="US DOE Joint Genome Institute (JGI-PGF)"/>
            <person name="Walter F."/>
            <person name="Albersmeier A."/>
            <person name="Kalinowski J."/>
            <person name="Ruckert C."/>
        </authorList>
    </citation>
    <scope>NUCLEOTIDE SEQUENCE</scope>
    <source>
        <strain evidence="1">KCTC 32422</strain>
    </source>
</reference>
<sequence>MADADVPYLARGIRNVETVSSVLVSSSPYLNDPRLRDWVATQFLRKSGKDRPTSADTHALYPILFEVLPLDRIEELFTQERKRWPELDAWFNAGFSSSFTIAELLDYPEGSLGYTFGRYLKDNGFEIDIVPRFEPKSQFQYYSLRSGQTHDLEHIVCGGGFDIIGELVPYWGRLSNVPRFLDPELVQLINVGQLLGALRLVTRTGLHYHQSFPKVLEAMRAGMDVGEQSGPYFMAKYEDVFHLPIPEARAALGIRGVTEVDSAAASLAWTEYS</sequence>
<keyword evidence="2" id="KW-1185">Reference proteome</keyword>
<name>A0A918RNP6_9SPHN</name>
<evidence type="ECO:0008006" key="3">
    <source>
        <dbReference type="Google" id="ProtNLM"/>
    </source>
</evidence>